<dbReference type="AlphaFoldDB" id="A0A146KLW0"/>
<evidence type="ECO:0000256" key="3">
    <source>
        <dbReference type="ARBA" id="ARBA00022806"/>
    </source>
</evidence>
<dbReference type="Pfam" id="PF02889">
    <property type="entry name" value="Sec63"/>
    <property type="match status" value="2"/>
</dbReference>
<dbReference type="GO" id="GO:0004386">
    <property type="term" value="F:helicase activity"/>
    <property type="evidence" value="ECO:0007669"/>
    <property type="project" value="UniProtKB-KW"/>
</dbReference>
<dbReference type="EMBL" id="GDID01000101">
    <property type="protein sequence ID" value="JAP96505.1"/>
    <property type="molecule type" value="Transcribed_RNA"/>
</dbReference>
<evidence type="ECO:0000256" key="1">
    <source>
        <dbReference type="ARBA" id="ARBA00022741"/>
    </source>
</evidence>
<reference evidence="7" key="1">
    <citation type="submission" date="2015-07" db="EMBL/GenBank/DDBJ databases">
        <title>Adaptation to a free-living lifestyle via gene acquisitions in the diplomonad Trepomonas sp. PC1.</title>
        <authorList>
            <person name="Xu F."/>
            <person name="Jerlstrom-Hultqvist J."/>
            <person name="Kolisko M."/>
            <person name="Simpson A.G.B."/>
            <person name="Roger A.J."/>
            <person name="Svard S.G."/>
            <person name="Andersson J.O."/>
        </authorList>
    </citation>
    <scope>NUCLEOTIDE SEQUENCE</scope>
    <source>
        <strain evidence="7">PC1</strain>
    </source>
</reference>
<dbReference type="InterPro" id="IPR035892">
    <property type="entry name" value="C2_domain_sf"/>
</dbReference>
<dbReference type="InterPro" id="IPR027417">
    <property type="entry name" value="P-loop_NTPase"/>
</dbReference>
<dbReference type="PANTHER" id="PTHR47961">
    <property type="entry name" value="DNA POLYMERASE THETA, PUTATIVE (AFU_ORTHOLOGUE AFUA_1G05260)-RELATED"/>
    <property type="match status" value="1"/>
</dbReference>
<dbReference type="Gene3D" id="1.10.3380.10">
    <property type="entry name" value="Sec63 N-terminal domain-like domain"/>
    <property type="match status" value="1"/>
</dbReference>
<keyword evidence="1" id="KW-0547">Nucleotide-binding</keyword>
<dbReference type="GO" id="GO:0003676">
    <property type="term" value="F:nucleic acid binding"/>
    <property type="evidence" value="ECO:0007669"/>
    <property type="project" value="InterPro"/>
</dbReference>
<keyword evidence="2" id="KW-0378">Hydrolase</keyword>
<dbReference type="PROSITE" id="PS51192">
    <property type="entry name" value="HELICASE_ATP_BIND_1"/>
    <property type="match status" value="1"/>
</dbReference>
<evidence type="ECO:0000259" key="5">
    <source>
        <dbReference type="PROSITE" id="PS51192"/>
    </source>
</evidence>
<proteinExistence type="predicted"/>
<feature type="domain" description="Helicase C-terminal" evidence="6">
    <location>
        <begin position="490"/>
        <end position="692"/>
    </location>
</feature>
<dbReference type="SMART" id="SM00490">
    <property type="entry name" value="HELICc"/>
    <property type="match status" value="1"/>
</dbReference>
<evidence type="ECO:0000256" key="2">
    <source>
        <dbReference type="ARBA" id="ARBA00022801"/>
    </source>
</evidence>
<gene>
    <name evidence="7" type="ORF">TPC1_10137</name>
</gene>
<dbReference type="InterPro" id="IPR001650">
    <property type="entry name" value="Helicase_C-like"/>
</dbReference>
<dbReference type="SUPFAM" id="SSF52540">
    <property type="entry name" value="P-loop containing nucleoside triphosphate hydrolases"/>
    <property type="match status" value="2"/>
</dbReference>
<dbReference type="InterPro" id="IPR014001">
    <property type="entry name" value="Helicase_ATP-bd"/>
</dbReference>
<name>A0A146KLW0_9EUKA</name>
<evidence type="ECO:0000256" key="4">
    <source>
        <dbReference type="ARBA" id="ARBA00022840"/>
    </source>
</evidence>
<dbReference type="InterPro" id="IPR036388">
    <property type="entry name" value="WH-like_DNA-bd_sf"/>
</dbReference>
<protein>
    <submittedName>
        <fullName evidence="7">RNA helicase</fullName>
    </submittedName>
</protein>
<feature type="domain" description="Helicase ATP-binding" evidence="5">
    <location>
        <begin position="283"/>
        <end position="453"/>
    </location>
</feature>
<feature type="non-terminal residue" evidence="7">
    <location>
        <position position="1"/>
    </location>
</feature>
<evidence type="ECO:0000259" key="6">
    <source>
        <dbReference type="PROSITE" id="PS51194"/>
    </source>
</evidence>
<dbReference type="Gene3D" id="2.60.40.150">
    <property type="entry name" value="C2 domain"/>
    <property type="match status" value="1"/>
</dbReference>
<dbReference type="Pfam" id="PF00271">
    <property type="entry name" value="Helicase_C"/>
    <property type="match status" value="1"/>
</dbReference>
<evidence type="ECO:0000313" key="7">
    <source>
        <dbReference type="EMBL" id="JAP96505.1"/>
    </source>
</evidence>
<dbReference type="SMART" id="SM00487">
    <property type="entry name" value="DEXDc"/>
    <property type="match status" value="1"/>
</dbReference>
<dbReference type="InterPro" id="IPR011545">
    <property type="entry name" value="DEAD/DEAH_box_helicase_dom"/>
</dbReference>
<dbReference type="GO" id="GO:0005634">
    <property type="term" value="C:nucleus"/>
    <property type="evidence" value="ECO:0007669"/>
    <property type="project" value="TreeGrafter"/>
</dbReference>
<keyword evidence="3 7" id="KW-0347">Helicase</keyword>
<keyword evidence="4" id="KW-0067">ATP-binding</keyword>
<feature type="non-terminal residue" evidence="7">
    <location>
        <position position="1160"/>
    </location>
</feature>
<dbReference type="Gene3D" id="3.40.50.300">
    <property type="entry name" value="P-loop containing nucleotide triphosphate hydrolases"/>
    <property type="match status" value="2"/>
</dbReference>
<dbReference type="InterPro" id="IPR050474">
    <property type="entry name" value="Hel308_SKI2-like"/>
</dbReference>
<dbReference type="Gene3D" id="1.10.10.10">
    <property type="entry name" value="Winged helix-like DNA-binding domain superfamily/Winged helix DNA-binding domain"/>
    <property type="match status" value="1"/>
</dbReference>
<dbReference type="SMART" id="SM00973">
    <property type="entry name" value="Sec63"/>
    <property type="match status" value="1"/>
</dbReference>
<dbReference type="Pfam" id="PF00270">
    <property type="entry name" value="DEAD"/>
    <property type="match status" value="1"/>
</dbReference>
<dbReference type="GO" id="GO:0016787">
    <property type="term" value="F:hydrolase activity"/>
    <property type="evidence" value="ECO:0007669"/>
    <property type="project" value="UniProtKB-KW"/>
</dbReference>
<dbReference type="InterPro" id="IPR004179">
    <property type="entry name" value="Sec63-dom"/>
</dbReference>
<accession>A0A146KLW0</accession>
<sequence length="1160" mass="133331">FVQTQIGITKNMYDHQVQLYSQDKNCQFIQRSTVSKFNQVYQDRLHSYESFMSIEYDDMKALIGQENARQVCEARKYVPQINFDIVSEPISEKIIRIQITGTACFKWSKNCHGYDQEFIVAVAREDNGLLVHSQKIILNEENYKEPIKVTVLIKVNQWNKIRIGQKQVTYSQYVAGLQLEDDDLLNDAPPVLKVCILPTLWTGGAAVRQSKTVEISKLAIQNMDQLKYKNTSQPNLIFQNNQQQYFTPLPKVQPLSIKALHWKEAEQLFNFTHFNPLQSVMFHQLYFDIQNVFVGAPTSCGKTVASEIAILQILKNSNHLKCVYIAPLKALVRERYDDWTNRFGKIGVKIIELTGETLPTAKSLIEANILVATPEKFDAVSRQWGDKEFLKLIGLIVFDEVHLIGTGRGYVLESIVSRFSQYSQKTRLIGMSTASSNANDIAKWLQVPNKNIFNFDSNARPVRLQIHIQGYIGEAYCPRMELMNKPVYSAIKKHCPNLPVLIFVSSRRQTRKTAFSLLQQAQLDPQAPQCFWKMPNEDLAVGIEDTDAAQCLKYGIGIHHAAMSVTDRNSIQKYFTNGQITVLVCTATLAWGINVPAYMTILKGCEYFDKVSGRYIEFDISEINQMCGRAGRPQFIQQRYEQQISEYFGEATMLQLKRKNVFNAMYKFNKQLILQNLSNKHDEAVIQILDELELRDANTPQAVSVIMCKQQMKDFYKQFIGDPLPFESSLLNSTCGNALAAAMMKCGDGVSHFPDLINAEIASQGQMSLIQLRNWLQLSFLFLRARKNPMLYGINLTLLAQQLEDIELSNFDLEFEMYSNGKNISCQPREVLLDFFVVLEIYKILDRQLQILQDSHLIECLNPGEPYLKHKFAKCSLGDFTSRFYLSHKTIPHFVREFFDSDREFLEVLCESVEFKETPVRKTENIEMLALTNQLGLKSYKNYKGLDQFQSTEAKAYFLIQTQFRASLQPVTYPNQDYKLDLYQILDTSIRICAALCEVAGTQRAPFAKLQQILDVSQKLIQGRESFQQQKELPQLQLLVFGRLVDCKEKMLELDVQFINKNQSTKPTYKSDFYIKTKPSTFYVAVGEVKSLQEVVRFPNCARGNSAKFQMTWQRFTHVYVESDLFIGVKKEATVDCQQVGKDWVQLYDSEKEEIIITVE</sequence>
<dbReference type="PANTHER" id="PTHR47961:SF4">
    <property type="entry name" value="ACTIVATING SIGNAL COINTEGRATOR 1 COMPLEX SUBUNIT 3"/>
    <property type="match status" value="1"/>
</dbReference>
<dbReference type="CDD" id="cd18795">
    <property type="entry name" value="SF2_C_Ski2"/>
    <property type="match status" value="1"/>
</dbReference>
<dbReference type="GO" id="GO:0005524">
    <property type="term" value="F:ATP binding"/>
    <property type="evidence" value="ECO:0007669"/>
    <property type="project" value="UniProtKB-KW"/>
</dbReference>
<dbReference type="SUPFAM" id="SSF158702">
    <property type="entry name" value="Sec63 N-terminal domain-like"/>
    <property type="match status" value="1"/>
</dbReference>
<organism evidence="7">
    <name type="scientific">Trepomonas sp. PC1</name>
    <dbReference type="NCBI Taxonomy" id="1076344"/>
    <lineage>
        <taxon>Eukaryota</taxon>
        <taxon>Metamonada</taxon>
        <taxon>Diplomonadida</taxon>
        <taxon>Hexamitidae</taxon>
        <taxon>Hexamitinae</taxon>
        <taxon>Trepomonas</taxon>
    </lineage>
</organism>
<dbReference type="PROSITE" id="PS51194">
    <property type="entry name" value="HELICASE_CTER"/>
    <property type="match status" value="1"/>
</dbReference>